<keyword evidence="3" id="KW-1185">Reference proteome</keyword>
<protein>
    <submittedName>
        <fullName evidence="2">Magnesium-transporting ATPase (P-type)</fullName>
    </submittedName>
</protein>
<evidence type="ECO:0000313" key="3">
    <source>
        <dbReference type="Proteomes" id="UP001225646"/>
    </source>
</evidence>
<comment type="caution">
    <text evidence="2">The sequence shown here is derived from an EMBL/GenBank/DDBJ whole genome shotgun (WGS) entry which is preliminary data.</text>
</comment>
<feature type="transmembrane region" description="Helical" evidence="1">
    <location>
        <begin position="29"/>
        <end position="47"/>
    </location>
</feature>
<reference evidence="2 3" key="1">
    <citation type="submission" date="2023-07" db="EMBL/GenBank/DDBJ databases">
        <title>Genomic Encyclopedia of Type Strains, Phase IV (KMG-IV): sequencing the most valuable type-strain genomes for metagenomic binning, comparative biology and taxonomic classification.</title>
        <authorList>
            <person name="Goeker M."/>
        </authorList>
    </citation>
    <scope>NUCLEOTIDE SEQUENCE [LARGE SCALE GENOMIC DNA]</scope>
    <source>
        <strain evidence="2 3">DSM 19092</strain>
    </source>
</reference>
<evidence type="ECO:0000313" key="2">
    <source>
        <dbReference type="EMBL" id="MDQ0161886.1"/>
    </source>
</evidence>
<gene>
    <name evidence="2" type="ORF">J2S06_000960</name>
</gene>
<dbReference type="Proteomes" id="UP001225646">
    <property type="component" value="Unassembled WGS sequence"/>
</dbReference>
<name>A0ABT9VLP2_9BACI</name>
<organism evidence="2 3">
    <name type="scientific">Aeribacillus alveayuensis</name>
    <dbReference type="NCBI Taxonomy" id="279215"/>
    <lineage>
        <taxon>Bacteria</taxon>
        <taxon>Bacillati</taxon>
        <taxon>Bacillota</taxon>
        <taxon>Bacilli</taxon>
        <taxon>Bacillales</taxon>
        <taxon>Bacillaceae</taxon>
        <taxon>Aeribacillus</taxon>
    </lineage>
</organism>
<dbReference type="RefSeq" id="WP_419151471.1">
    <property type="nucleotide sequence ID" value="NZ_JAUSTR010000002.1"/>
</dbReference>
<evidence type="ECO:0000256" key="1">
    <source>
        <dbReference type="SAM" id="Phobius"/>
    </source>
</evidence>
<sequence>MEFLGLILSVVIAIYLALDSPKYGKNPWLWGVLGFIFSLLTLGIYLIQTNRKVAGWILLVIAILYWLFIIFVVIGIVAFYSLYS</sequence>
<keyword evidence="1" id="KW-0812">Transmembrane</keyword>
<keyword evidence="1" id="KW-1133">Transmembrane helix</keyword>
<proteinExistence type="predicted"/>
<feature type="transmembrane region" description="Helical" evidence="1">
    <location>
        <begin position="54"/>
        <end position="83"/>
    </location>
</feature>
<accession>A0ABT9VLP2</accession>
<keyword evidence="1" id="KW-0472">Membrane</keyword>
<dbReference type="EMBL" id="JAUSTR010000002">
    <property type="protein sequence ID" value="MDQ0161886.1"/>
    <property type="molecule type" value="Genomic_DNA"/>
</dbReference>